<organism evidence="2 3">
    <name type="scientific">Zostera marina</name>
    <name type="common">Eelgrass</name>
    <dbReference type="NCBI Taxonomy" id="29655"/>
    <lineage>
        <taxon>Eukaryota</taxon>
        <taxon>Viridiplantae</taxon>
        <taxon>Streptophyta</taxon>
        <taxon>Embryophyta</taxon>
        <taxon>Tracheophyta</taxon>
        <taxon>Spermatophyta</taxon>
        <taxon>Magnoliopsida</taxon>
        <taxon>Liliopsida</taxon>
        <taxon>Zosteraceae</taxon>
        <taxon>Zostera</taxon>
    </lineage>
</organism>
<dbReference type="PANTHER" id="PTHR10774">
    <property type="entry name" value="EXTENDED SYNAPTOTAGMIN-RELATED"/>
    <property type="match status" value="1"/>
</dbReference>
<gene>
    <name evidence="2" type="ORF">ZOSMA_167G00120</name>
</gene>
<keyword evidence="1" id="KW-0472">Membrane</keyword>
<accession>A0A0K9PVM2</accession>
<evidence type="ECO:0000313" key="2">
    <source>
        <dbReference type="EMBL" id="KMZ72297.1"/>
    </source>
</evidence>
<dbReference type="Proteomes" id="UP000036987">
    <property type="component" value="Unassembled WGS sequence"/>
</dbReference>
<keyword evidence="1" id="KW-0812">Transmembrane</keyword>
<sequence length="55" mass="6044">MKIWPYVDEAASELIKASVEPTLEQYKSAFLASLSFSKLTLGTVAHVVIFLTSVI</sequence>
<evidence type="ECO:0000313" key="3">
    <source>
        <dbReference type="Proteomes" id="UP000036987"/>
    </source>
</evidence>
<name>A0A0K9PVM2_ZOSMR</name>
<feature type="transmembrane region" description="Helical" evidence="1">
    <location>
        <begin position="29"/>
        <end position="51"/>
    </location>
</feature>
<evidence type="ECO:0000256" key="1">
    <source>
        <dbReference type="SAM" id="Phobius"/>
    </source>
</evidence>
<dbReference type="EMBL" id="LFYR01000639">
    <property type="protein sequence ID" value="KMZ72297.1"/>
    <property type="molecule type" value="Genomic_DNA"/>
</dbReference>
<proteinExistence type="predicted"/>
<dbReference type="AlphaFoldDB" id="A0A0K9PVM2"/>
<keyword evidence="1" id="KW-1133">Transmembrane helix</keyword>
<dbReference type="GO" id="GO:0008289">
    <property type="term" value="F:lipid binding"/>
    <property type="evidence" value="ECO:0007669"/>
    <property type="project" value="InterPro"/>
</dbReference>
<dbReference type="PANTHER" id="PTHR10774:SF149">
    <property type="entry name" value="SYNAPTOTAGMIN-5"/>
    <property type="match status" value="1"/>
</dbReference>
<keyword evidence="3" id="KW-1185">Reference proteome</keyword>
<reference evidence="3" key="1">
    <citation type="journal article" date="2016" name="Nature">
        <title>The genome of the seagrass Zostera marina reveals angiosperm adaptation to the sea.</title>
        <authorList>
            <person name="Olsen J.L."/>
            <person name="Rouze P."/>
            <person name="Verhelst B."/>
            <person name="Lin Y.-C."/>
            <person name="Bayer T."/>
            <person name="Collen J."/>
            <person name="Dattolo E."/>
            <person name="De Paoli E."/>
            <person name="Dittami S."/>
            <person name="Maumus F."/>
            <person name="Michel G."/>
            <person name="Kersting A."/>
            <person name="Lauritano C."/>
            <person name="Lohaus R."/>
            <person name="Toepel M."/>
            <person name="Tonon T."/>
            <person name="Vanneste K."/>
            <person name="Amirebrahimi M."/>
            <person name="Brakel J."/>
            <person name="Bostroem C."/>
            <person name="Chovatia M."/>
            <person name="Grimwood J."/>
            <person name="Jenkins J.W."/>
            <person name="Jueterbock A."/>
            <person name="Mraz A."/>
            <person name="Stam W.T."/>
            <person name="Tice H."/>
            <person name="Bornberg-Bauer E."/>
            <person name="Green P.J."/>
            <person name="Pearson G.A."/>
            <person name="Procaccini G."/>
            <person name="Duarte C.M."/>
            <person name="Schmutz J."/>
            <person name="Reusch T.B.H."/>
            <person name="Van de Peer Y."/>
        </authorList>
    </citation>
    <scope>NUCLEOTIDE SEQUENCE [LARGE SCALE GENOMIC DNA]</scope>
    <source>
        <strain evidence="3">cv. Finnish</strain>
    </source>
</reference>
<dbReference type="STRING" id="29655.A0A0K9PVM2"/>
<comment type="caution">
    <text evidence="2">The sequence shown here is derived from an EMBL/GenBank/DDBJ whole genome shotgun (WGS) entry which is preliminary data.</text>
</comment>
<protein>
    <submittedName>
        <fullName evidence="2">Uncharacterized protein</fullName>
    </submittedName>
</protein>
<dbReference type="InterPro" id="IPR045050">
    <property type="entry name" value="Synaptotagmin_plant"/>
</dbReference>